<reference evidence="2" key="1">
    <citation type="submission" date="2019-04" db="EMBL/GenBank/DDBJ databases">
        <title>Nocardioides xinjiangensis sp. nov.</title>
        <authorList>
            <person name="Liu S."/>
        </authorList>
    </citation>
    <scope>NUCLEOTIDE SEQUENCE [LARGE SCALE GENOMIC DNA]</scope>
    <source>
        <strain evidence="2">18</strain>
    </source>
</reference>
<accession>A0A4S8PXN0</accession>
<organism evidence="1 2">
    <name type="scientific">Glycomyces buryatensis</name>
    <dbReference type="NCBI Taxonomy" id="2570927"/>
    <lineage>
        <taxon>Bacteria</taxon>
        <taxon>Bacillati</taxon>
        <taxon>Actinomycetota</taxon>
        <taxon>Actinomycetes</taxon>
        <taxon>Glycomycetales</taxon>
        <taxon>Glycomycetaceae</taxon>
        <taxon>Glycomyces</taxon>
    </lineage>
</organism>
<dbReference type="RefSeq" id="WP_136536716.1">
    <property type="nucleotide sequence ID" value="NZ_STGY01000072.1"/>
</dbReference>
<dbReference type="EMBL" id="STGY01000072">
    <property type="protein sequence ID" value="THV36473.1"/>
    <property type="molecule type" value="Genomic_DNA"/>
</dbReference>
<keyword evidence="2" id="KW-1185">Reference proteome</keyword>
<evidence type="ECO:0000313" key="2">
    <source>
        <dbReference type="Proteomes" id="UP000308760"/>
    </source>
</evidence>
<comment type="caution">
    <text evidence="1">The sequence shown here is derived from an EMBL/GenBank/DDBJ whole genome shotgun (WGS) entry which is preliminary data.</text>
</comment>
<proteinExistence type="predicted"/>
<gene>
    <name evidence="1" type="ORF">FAB82_22080</name>
</gene>
<sequence length="196" mass="21810">MSDEFMAWFLRGPVHAQLVRWLTGTGAVLSMPGSHDEVSILDFEGTQEFVTREAFMSWLEGVEPSLTFQMWFTRSDDLTVTLRRRLGHGSPSGEFYGVYCYLDGLTTEQMDSAVAGTDRLLEERPEDVVGIVVDRRGVTADFDWDAFMSGSGETPPLPDLLVVSRQHVETAFEDWGDWSLGEPAPALATLRGIGRS</sequence>
<protein>
    <submittedName>
        <fullName evidence="1">Uncharacterized protein</fullName>
    </submittedName>
</protein>
<name>A0A4S8PXN0_9ACTN</name>
<dbReference type="AlphaFoldDB" id="A0A4S8PXN0"/>
<dbReference type="Proteomes" id="UP000308760">
    <property type="component" value="Unassembled WGS sequence"/>
</dbReference>
<reference evidence="1 2" key="2">
    <citation type="submission" date="2019-05" db="EMBL/GenBank/DDBJ databases">
        <title>Glycomyces buryatensis sp. nov.</title>
        <authorList>
            <person name="Nikitina E."/>
        </authorList>
    </citation>
    <scope>NUCLEOTIDE SEQUENCE [LARGE SCALE GENOMIC DNA]</scope>
    <source>
        <strain evidence="1 2">18</strain>
    </source>
</reference>
<dbReference type="OrthoDB" id="5185368at2"/>
<evidence type="ECO:0000313" key="1">
    <source>
        <dbReference type="EMBL" id="THV36473.1"/>
    </source>
</evidence>